<sequence length="136" mass="13536">MTTREPTDWTAAEPVIGGIALVIAGIASAGVVALDLSVRLGGYELLCIVAGVAAIGLGTVGLYAATKGRYRSGVGSLSGAAGFTLVFLAPFARSALLFAVVGGLTLVLSGLFLIATGFGYAVVVDDTQPTTADGDE</sequence>
<reference evidence="2 3" key="1">
    <citation type="journal article" date="2009" name="Stand. Genomic Sci.">
        <title>Complete genome sequence of Halorhabdus utahensis type strain (AX-2).</title>
        <authorList>
            <person name="Anderson I."/>
            <person name="Tindall B.J."/>
            <person name="Pomrenke H."/>
            <person name="Goker M."/>
            <person name="Lapidus A."/>
            <person name="Nolan M."/>
            <person name="Copeland A."/>
            <person name="Glavina Del Rio T."/>
            <person name="Chen F."/>
            <person name="Tice H."/>
            <person name="Cheng J.F."/>
            <person name="Lucas S."/>
            <person name="Chertkov O."/>
            <person name="Bruce D."/>
            <person name="Brettin T."/>
            <person name="Detter J.C."/>
            <person name="Han C."/>
            <person name="Goodwin L."/>
            <person name="Land M."/>
            <person name="Hauser L."/>
            <person name="Chang Y.J."/>
            <person name="Jeffries C.D."/>
            <person name="Pitluck S."/>
            <person name="Pati A."/>
            <person name="Mavromatis K."/>
            <person name="Ivanova N."/>
            <person name="Ovchinnikova G."/>
            <person name="Chen A."/>
            <person name="Palaniappan K."/>
            <person name="Chain P."/>
            <person name="Rohde M."/>
            <person name="Bristow J."/>
            <person name="Eisen J.A."/>
            <person name="Markowitz V."/>
            <person name="Hugenholtz P."/>
            <person name="Kyrpides N.C."/>
            <person name="Klenk H.P."/>
        </authorList>
    </citation>
    <scope>NUCLEOTIDE SEQUENCE [LARGE SCALE GENOMIC DNA]</scope>
    <source>
        <strain evidence="3">DSM 12940 / JCM 11049 / AX-2</strain>
    </source>
</reference>
<dbReference type="OrthoDB" id="380448at2157"/>
<evidence type="ECO:0000313" key="3">
    <source>
        <dbReference type="Proteomes" id="UP000002071"/>
    </source>
</evidence>
<organism evidence="2 3">
    <name type="scientific">Halorhabdus utahensis (strain DSM 12940 / JCM 11049 / AX-2)</name>
    <dbReference type="NCBI Taxonomy" id="519442"/>
    <lineage>
        <taxon>Archaea</taxon>
        <taxon>Methanobacteriati</taxon>
        <taxon>Methanobacteriota</taxon>
        <taxon>Stenosarchaea group</taxon>
        <taxon>Halobacteria</taxon>
        <taxon>Halobacteriales</taxon>
        <taxon>Haloarculaceae</taxon>
        <taxon>Halorhabdus</taxon>
    </lineage>
</organism>
<keyword evidence="1" id="KW-0472">Membrane</keyword>
<dbReference type="KEGG" id="hut:Huta_0277"/>
<dbReference type="HOGENOM" id="CLU_1976475_0_0_2"/>
<keyword evidence="1" id="KW-0812">Transmembrane</keyword>
<dbReference type="EMBL" id="CP001687">
    <property type="protein sequence ID" value="ACV10465.1"/>
    <property type="molecule type" value="Genomic_DNA"/>
</dbReference>
<protein>
    <submittedName>
        <fullName evidence="2">Uncharacterized protein</fullName>
    </submittedName>
</protein>
<dbReference type="Proteomes" id="UP000002071">
    <property type="component" value="Chromosome"/>
</dbReference>
<feature type="transmembrane region" description="Helical" evidence="1">
    <location>
        <begin position="70"/>
        <end position="89"/>
    </location>
</feature>
<dbReference type="eggNOG" id="arCOG14933">
    <property type="taxonomic scope" value="Archaea"/>
</dbReference>
<keyword evidence="3" id="KW-1185">Reference proteome</keyword>
<evidence type="ECO:0000256" key="1">
    <source>
        <dbReference type="SAM" id="Phobius"/>
    </source>
</evidence>
<feature type="transmembrane region" description="Helical" evidence="1">
    <location>
        <begin position="45"/>
        <end position="64"/>
    </location>
</feature>
<evidence type="ECO:0000313" key="2">
    <source>
        <dbReference type="EMBL" id="ACV10465.1"/>
    </source>
</evidence>
<gene>
    <name evidence="2" type="ordered locus">Huta_0277</name>
</gene>
<name>C7NQK6_HALUD</name>
<keyword evidence="1" id="KW-1133">Transmembrane helix</keyword>
<dbReference type="AlphaFoldDB" id="C7NQK6"/>
<accession>C7NQK6</accession>
<feature type="transmembrane region" description="Helical" evidence="1">
    <location>
        <begin position="96"/>
        <end position="123"/>
    </location>
</feature>
<feature type="transmembrane region" description="Helical" evidence="1">
    <location>
        <begin position="15"/>
        <end position="38"/>
    </location>
</feature>
<proteinExistence type="predicted"/>
<dbReference type="GeneID" id="8382541"/>
<dbReference type="RefSeq" id="WP_012795342.1">
    <property type="nucleotide sequence ID" value="NC_013158.1"/>
</dbReference>